<gene>
    <name evidence="6" type="ordered locus">Mesil_2069</name>
</gene>
<organism evidence="6 7">
    <name type="scientific">Allomeiothermus silvanus (strain ATCC 700542 / DSM 9946 / NBRC 106475 / NCIMB 13440 / VI-R2)</name>
    <name type="common">Thermus silvanus</name>
    <dbReference type="NCBI Taxonomy" id="526227"/>
    <lineage>
        <taxon>Bacteria</taxon>
        <taxon>Thermotogati</taxon>
        <taxon>Deinococcota</taxon>
        <taxon>Deinococci</taxon>
        <taxon>Thermales</taxon>
        <taxon>Thermaceae</taxon>
        <taxon>Allomeiothermus</taxon>
    </lineage>
</organism>
<dbReference type="Proteomes" id="UP000001916">
    <property type="component" value="Chromosome"/>
</dbReference>
<evidence type="ECO:0000256" key="1">
    <source>
        <dbReference type="ARBA" id="ARBA00023015"/>
    </source>
</evidence>
<dbReference type="eggNOG" id="COG1309">
    <property type="taxonomic scope" value="Bacteria"/>
</dbReference>
<evidence type="ECO:0000259" key="5">
    <source>
        <dbReference type="PROSITE" id="PS50977"/>
    </source>
</evidence>
<proteinExistence type="predicted"/>
<dbReference type="PANTHER" id="PTHR30055">
    <property type="entry name" value="HTH-TYPE TRANSCRIPTIONAL REGULATOR RUTR"/>
    <property type="match status" value="1"/>
</dbReference>
<dbReference type="Pfam" id="PF00440">
    <property type="entry name" value="TetR_N"/>
    <property type="match status" value="1"/>
</dbReference>
<dbReference type="KEGG" id="msv:Mesil_2069"/>
<dbReference type="AlphaFoldDB" id="D7BH88"/>
<dbReference type="OrthoDB" id="9789566at2"/>
<keyword evidence="2 4" id="KW-0238">DNA-binding</keyword>
<feature type="DNA-binding region" description="H-T-H motif" evidence="4">
    <location>
        <begin position="30"/>
        <end position="49"/>
    </location>
</feature>
<evidence type="ECO:0000256" key="4">
    <source>
        <dbReference type="PROSITE-ProRule" id="PRU00335"/>
    </source>
</evidence>
<keyword evidence="1" id="KW-0805">Transcription regulation</keyword>
<accession>D7BH88</accession>
<evidence type="ECO:0000256" key="3">
    <source>
        <dbReference type="ARBA" id="ARBA00023163"/>
    </source>
</evidence>
<evidence type="ECO:0000313" key="7">
    <source>
        <dbReference type="Proteomes" id="UP000001916"/>
    </source>
</evidence>
<keyword evidence="7" id="KW-1185">Reference proteome</keyword>
<dbReference type="EMBL" id="CP002042">
    <property type="protein sequence ID" value="ADH63941.1"/>
    <property type="molecule type" value="Genomic_DNA"/>
</dbReference>
<dbReference type="InterPro" id="IPR001647">
    <property type="entry name" value="HTH_TetR"/>
</dbReference>
<evidence type="ECO:0000256" key="2">
    <source>
        <dbReference type="ARBA" id="ARBA00023125"/>
    </source>
</evidence>
<name>D7BH88_ALLS1</name>
<dbReference type="HOGENOM" id="CLU_105089_1_0_0"/>
<evidence type="ECO:0000313" key="6">
    <source>
        <dbReference type="EMBL" id="ADH63941.1"/>
    </source>
</evidence>
<reference evidence="6 7" key="1">
    <citation type="journal article" date="2010" name="Stand. Genomic Sci.">
        <title>Complete genome sequence of Meiothermus silvanus type strain (VI-R2).</title>
        <authorList>
            <person name="Sikorski J."/>
            <person name="Tindall B.J."/>
            <person name="Lowry S."/>
            <person name="Lucas S."/>
            <person name="Nolan M."/>
            <person name="Copeland A."/>
            <person name="Glavina Del Rio T."/>
            <person name="Tice H."/>
            <person name="Cheng J.F."/>
            <person name="Han C."/>
            <person name="Pitluck S."/>
            <person name="Liolios K."/>
            <person name="Ivanova N."/>
            <person name="Mavromatis K."/>
            <person name="Mikhailova N."/>
            <person name="Pati A."/>
            <person name="Goodwin L."/>
            <person name="Chen A."/>
            <person name="Palaniappan K."/>
            <person name="Land M."/>
            <person name="Hauser L."/>
            <person name="Chang Y.J."/>
            <person name="Jeffries C.D."/>
            <person name="Rohde M."/>
            <person name="Goker M."/>
            <person name="Woyke T."/>
            <person name="Bristow J."/>
            <person name="Eisen J.A."/>
            <person name="Markowitz V."/>
            <person name="Hugenholtz P."/>
            <person name="Kyrpides N.C."/>
            <person name="Klenk H.P."/>
            <person name="Lapidus A."/>
        </authorList>
    </citation>
    <scope>NUCLEOTIDE SEQUENCE [LARGE SCALE GENOMIC DNA]</scope>
    <source>
        <strain evidence="7">ATCC 700542 / DSM 9946 / VI-R2</strain>
    </source>
</reference>
<dbReference type="PANTHER" id="PTHR30055:SF234">
    <property type="entry name" value="HTH-TYPE TRANSCRIPTIONAL REGULATOR BETI"/>
    <property type="match status" value="1"/>
</dbReference>
<dbReference type="GO" id="GO:0000976">
    <property type="term" value="F:transcription cis-regulatory region binding"/>
    <property type="evidence" value="ECO:0007669"/>
    <property type="project" value="TreeGrafter"/>
</dbReference>
<protein>
    <submittedName>
        <fullName evidence="6">Transcriptional regulator, TetR family</fullName>
    </submittedName>
</protein>
<dbReference type="PROSITE" id="PS50977">
    <property type="entry name" value="HTH_TETR_2"/>
    <property type="match status" value="1"/>
</dbReference>
<dbReference type="Gene3D" id="1.10.357.10">
    <property type="entry name" value="Tetracycline Repressor, domain 2"/>
    <property type="match status" value="1"/>
</dbReference>
<dbReference type="GO" id="GO:0003700">
    <property type="term" value="F:DNA-binding transcription factor activity"/>
    <property type="evidence" value="ECO:0007669"/>
    <property type="project" value="TreeGrafter"/>
</dbReference>
<feature type="domain" description="HTH tetR-type" evidence="5">
    <location>
        <begin position="7"/>
        <end position="67"/>
    </location>
</feature>
<dbReference type="STRING" id="526227.Mesil_2069"/>
<sequence>MGRSKHLQTRQALLEQATQYVLEHGLQDLSLRPLAQALGTNARMLIYHFGSREHLVAEVLTLAVSRQQAAMQALATEQRFASLGELLGAFWERLTAPQSRAFLRLLFEVDVLGFSGHPVYAGFSKAALEGWVGLIESLLERILGQGDHRSLATNIVASFNGLVLDLLATKDEARVNRAFQAFVKTLALSSR</sequence>
<dbReference type="SUPFAM" id="SSF46689">
    <property type="entry name" value="Homeodomain-like"/>
    <property type="match status" value="1"/>
</dbReference>
<dbReference type="RefSeq" id="WP_013158492.1">
    <property type="nucleotide sequence ID" value="NC_014212.1"/>
</dbReference>
<keyword evidence="3" id="KW-0804">Transcription</keyword>
<dbReference type="InterPro" id="IPR050109">
    <property type="entry name" value="HTH-type_TetR-like_transc_reg"/>
</dbReference>
<dbReference type="InterPro" id="IPR009057">
    <property type="entry name" value="Homeodomain-like_sf"/>
</dbReference>